<dbReference type="InterPro" id="IPR037063">
    <property type="entry name" value="PHb_sf"/>
</dbReference>
<evidence type="ECO:0008006" key="3">
    <source>
        <dbReference type="Google" id="ProtNLM"/>
    </source>
</evidence>
<reference evidence="1" key="1">
    <citation type="submission" date="2022-02" db="EMBL/GenBank/DDBJ databases">
        <title>Qipengyuania spongiae sp. nov., isolated from marine sponge.</title>
        <authorList>
            <person name="Li Z."/>
            <person name="Zhang M."/>
        </authorList>
    </citation>
    <scope>NUCLEOTIDE SEQUENCE</scope>
    <source>
        <strain evidence="1">PHS-Z21</strain>
    </source>
</reference>
<dbReference type="SUPFAM" id="SSF50729">
    <property type="entry name" value="PH domain-like"/>
    <property type="match status" value="1"/>
</dbReference>
<evidence type="ECO:0000313" key="1">
    <source>
        <dbReference type="EMBL" id="UVI40603.1"/>
    </source>
</evidence>
<dbReference type="RefSeq" id="WP_265561058.1">
    <property type="nucleotide sequence ID" value="NZ_CP092471.1"/>
</dbReference>
<dbReference type="EMBL" id="CP092471">
    <property type="protein sequence ID" value="UVI40603.1"/>
    <property type="molecule type" value="Genomic_DNA"/>
</dbReference>
<name>A0ABY5T1F3_9SPHN</name>
<sequence>MATVATNAALTAAMASSPYTLVGAAMVGSAIENVEDSQLSGLLVSGEEAILAAGGEDGAVLFTSTRVIVAEQSGIISKRLAVKAFRRDAIVSYAIDPDKLVNLTLFGAFGQVDLYFETGFDPMLLSQWLGETLGSN</sequence>
<dbReference type="Proteomes" id="UP001065265">
    <property type="component" value="Chromosome"/>
</dbReference>
<proteinExistence type="predicted"/>
<accession>A0ABY5T1F3</accession>
<gene>
    <name evidence="1" type="ORF">L1F33_06600</name>
</gene>
<keyword evidence="2" id="KW-1185">Reference proteome</keyword>
<evidence type="ECO:0000313" key="2">
    <source>
        <dbReference type="Proteomes" id="UP001065265"/>
    </source>
</evidence>
<dbReference type="Gene3D" id="2.30.29.50">
    <property type="entry name" value="Bacterial Pleckstrin homology domain"/>
    <property type="match status" value="1"/>
</dbReference>
<organism evidence="1 2">
    <name type="scientific">Qipengyuania spongiae</name>
    <dbReference type="NCBI Taxonomy" id="2909673"/>
    <lineage>
        <taxon>Bacteria</taxon>
        <taxon>Pseudomonadati</taxon>
        <taxon>Pseudomonadota</taxon>
        <taxon>Alphaproteobacteria</taxon>
        <taxon>Sphingomonadales</taxon>
        <taxon>Erythrobacteraceae</taxon>
        <taxon>Qipengyuania</taxon>
    </lineage>
</organism>
<protein>
    <recommendedName>
        <fullName evidence="3">PH domain-containing protein</fullName>
    </recommendedName>
</protein>